<keyword evidence="7" id="KW-1185">Reference proteome</keyword>
<dbReference type="EMBL" id="BAAAUX010000002">
    <property type="protein sequence ID" value="GAA2775287.1"/>
    <property type="molecule type" value="Genomic_DNA"/>
</dbReference>
<dbReference type="Gene3D" id="3.40.190.10">
    <property type="entry name" value="Periplasmic binding protein-like II"/>
    <property type="match status" value="2"/>
</dbReference>
<sequence length="297" mass="31825">MEFRHLAGFVAVAEELHFGRAAARLNIAQPPLSQQIRQLEHELGVQLFERSTRSVRMTSAGQAMLDPARRVLADLDVATRAALAGGRGETGRVSIGFPGASSHHALPRLTRAVRARHPGIELVLRGQTYSGEALTKVAEGELDLGFVRLPVRRDGVDVRLIEHEQLVAALPAEHRLAGEPEVSLPDLADEPFVTFPGTRGSAVRDALVHACVTAGFNPRIVQEAPDSYTILALVGAGVGVTLTVSSVQHIQAEGMVFRPLAGPARPMSFALAWRRDNPSPALRSVLAVAEEAMPTPP</sequence>
<dbReference type="InterPro" id="IPR005119">
    <property type="entry name" value="LysR_subst-bd"/>
</dbReference>
<name>A0ABN3V2I4_9PSEU</name>
<evidence type="ECO:0000313" key="6">
    <source>
        <dbReference type="EMBL" id="GAA2775287.1"/>
    </source>
</evidence>
<dbReference type="Proteomes" id="UP001500979">
    <property type="component" value="Unassembled WGS sequence"/>
</dbReference>
<feature type="domain" description="HTH lysR-type" evidence="5">
    <location>
        <begin position="1"/>
        <end position="58"/>
    </location>
</feature>
<dbReference type="Pfam" id="PF00126">
    <property type="entry name" value="HTH_1"/>
    <property type="match status" value="1"/>
</dbReference>
<comment type="caution">
    <text evidence="6">The sequence shown here is derived from an EMBL/GenBank/DDBJ whole genome shotgun (WGS) entry which is preliminary data.</text>
</comment>
<protein>
    <submittedName>
        <fullName evidence="6">LysR family transcriptional regulator</fullName>
    </submittedName>
</protein>
<keyword evidence="2" id="KW-0805">Transcription regulation</keyword>
<evidence type="ECO:0000259" key="5">
    <source>
        <dbReference type="PROSITE" id="PS50931"/>
    </source>
</evidence>
<dbReference type="InterPro" id="IPR036388">
    <property type="entry name" value="WH-like_DNA-bd_sf"/>
</dbReference>
<evidence type="ECO:0000256" key="4">
    <source>
        <dbReference type="ARBA" id="ARBA00023163"/>
    </source>
</evidence>
<proteinExistence type="inferred from homology"/>
<dbReference type="InterPro" id="IPR036390">
    <property type="entry name" value="WH_DNA-bd_sf"/>
</dbReference>
<dbReference type="PANTHER" id="PTHR30346:SF0">
    <property type="entry name" value="HCA OPERON TRANSCRIPTIONAL ACTIVATOR HCAR"/>
    <property type="match status" value="1"/>
</dbReference>
<keyword evidence="4" id="KW-0804">Transcription</keyword>
<dbReference type="RefSeq" id="WP_344677600.1">
    <property type="nucleotide sequence ID" value="NZ_BAAAUX010000002.1"/>
</dbReference>
<accession>A0ABN3V2I4</accession>
<dbReference type="Pfam" id="PF03466">
    <property type="entry name" value="LysR_substrate"/>
    <property type="match status" value="1"/>
</dbReference>
<reference evidence="6 7" key="1">
    <citation type="journal article" date="2019" name="Int. J. Syst. Evol. Microbiol.">
        <title>The Global Catalogue of Microorganisms (GCM) 10K type strain sequencing project: providing services to taxonomists for standard genome sequencing and annotation.</title>
        <authorList>
            <consortium name="The Broad Institute Genomics Platform"/>
            <consortium name="The Broad Institute Genome Sequencing Center for Infectious Disease"/>
            <person name="Wu L."/>
            <person name="Ma J."/>
        </authorList>
    </citation>
    <scope>NUCLEOTIDE SEQUENCE [LARGE SCALE GENOMIC DNA]</scope>
    <source>
        <strain evidence="6 7">JCM 9383</strain>
    </source>
</reference>
<dbReference type="SUPFAM" id="SSF46785">
    <property type="entry name" value="Winged helix' DNA-binding domain"/>
    <property type="match status" value="1"/>
</dbReference>
<dbReference type="PRINTS" id="PR00039">
    <property type="entry name" value="HTHLYSR"/>
</dbReference>
<keyword evidence="3" id="KW-0238">DNA-binding</keyword>
<organism evidence="6 7">
    <name type="scientific">Saccharopolyspora taberi</name>
    <dbReference type="NCBI Taxonomy" id="60895"/>
    <lineage>
        <taxon>Bacteria</taxon>
        <taxon>Bacillati</taxon>
        <taxon>Actinomycetota</taxon>
        <taxon>Actinomycetes</taxon>
        <taxon>Pseudonocardiales</taxon>
        <taxon>Pseudonocardiaceae</taxon>
        <taxon>Saccharopolyspora</taxon>
    </lineage>
</organism>
<dbReference type="PROSITE" id="PS50931">
    <property type="entry name" value="HTH_LYSR"/>
    <property type="match status" value="1"/>
</dbReference>
<dbReference type="Gene3D" id="1.10.10.10">
    <property type="entry name" value="Winged helix-like DNA-binding domain superfamily/Winged helix DNA-binding domain"/>
    <property type="match status" value="1"/>
</dbReference>
<evidence type="ECO:0000256" key="3">
    <source>
        <dbReference type="ARBA" id="ARBA00023125"/>
    </source>
</evidence>
<evidence type="ECO:0000313" key="7">
    <source>
        <dbReference type="Proteomes" id="UP001500979"/>
    </source>
</evidence>
<evidence type="ECO:0000256" key="1">
    <source>
        <dbReference type="ARBA" id="ARBA00009437"/>
    </source>
</evidence>
<evidence type="ECO:0000256" key="2">
    <source>
        <dbReference type="ARBA" id="ARBA00023015"/>
    </source>
</evidence>
<comment type="similarity">
    <text evidence="1">Belongs to the LysR transcriptional regulatory family.</text>
</comment>
<dbReference type="SUPFAM" id="SSF53850">
    <property type="entry name" value="Periplasmic binding protein-like II"/>
    <property type="match status" value="1"/>
</dbReference>
<dbReference type="CDD" id="cd08414">
    <property type="entry name" value="PBP2_LTTR_aromatics_like"/>
    <property type="match status" value="1"/>
</dbReference>
<dbReference type="InterPro" id="IPR000847">
    <property type="entry name" value="LysR_HTH_N"/>
</dbReference>
<dbReference type="PANTHER" id="PTHR30346">
    <property type="entry name" value="TRANSCRIPTIONAL DUAL REGULATOR HCAR-RELATED"/>
    <property type="match status" value="1"/>
</dbReference>
<gene>
    <name evidence="6" type="ORF">GCM10010470_04260</name>
</gene>